<reference evidence="2" key="1">
    <citation type="submission" date="2019-07" db="EMBL/GenBank/DDBJ databases">
        <title>FDA dAtabase for Regulatory Grade micrObial Sequences (FDA-ARGOS): Supporting development and validation of Infectious Disease Dx tests.</title>
        <authorList>
            <person name="Bachman M."/>
            <person name="Young C."/>
            <person name="Tallon L."/>
            <person name="Sadzewicz L."/>
            <person name="Vavikolanu K."/>
            <person name="Mehta A."/>
            <person name="Aluvathingal J."/>
            <person name="Nadendla S."/>
            <person name="Nandy P."/>
            <person name="Geyer C."/>
            <person name="Yan Y."/>
            <person name="Sichtig H."/>
        </authorList>
    </citation>
    <scope>NUCLEOTIDE SEQUENCE</scope>
    <source>
        <strain evidence="2">FDAARGOS_618</strain>
    </source>
</reference>
<gene>
    <name evidence="2" type="ORF">FOB26_27710</name>
</gene>
<protein>
    <submittedName>
        <fullName evidence="2">Uncharacterized protein</fullName>
    </submittedName>
</protein>
<comment type="caution">
    <text evidence="2">The sequence shown here is derived from an EMBL/GenBank/DDBJ whole genome shotgun (WGS) entry which is preliminary data.</text>
</comment>
<keyword evidence="1" id="KW-0732">Signal</keyword>
<sequence length="205" mass="22476">MFRKVLLCSLALAFGIGSAAAQGVTVKSKRPVSDGWFPNEQLVVIERSGYIYSERRGKTSEGYDYWISPQAAQIETGRQTWGASCKIDAMDDKTYCTLILIDKMKASIALSDMGEPSALCLYFSDFTPASGMVRIDKLVAEQTDRQGCMPLQAAGAIATGKSILIHTDQMGPDYQFEHQLSLDGYKQASHLVSHLRANMGSLSFD</sequence>
<name>A0AA44EPV4_9HYPH</name>
<dbReference type="EMBL" id="JABRWM010000006">
    <property type="protein sequence ID" value="NRF22844.1"/>
    <property type="molecule type" value="Genomic_DNA"/>
</dbReference>
<keyword evidence="3" id="KW-1185">Reference proteome</keyword>
<evidence type="ECO:0000256" key="1">
    <source>
        <dbReference type="SAM" id="SignalP"/>
    </source>
</evidence>
<organism evidence="2 3">
    <name type="scientific">Agrobacterium pusense</name>
    <dbReference type="NCBI Taxonomy" id="648995"/>
    <lineage>
        <taxon>Bacteria</taxon>
        <taxon>Pseudomonadati</taxon>
        <taxon>Pseudomonadota</taxon>
        <taxon>Alphaproteobacteria</taxon>
        <taxon>Hyphomicrobiales</taxon>
        <taxon>Rhizobiaceae</taxon>
        <taxon>Rhizobium/Agrobacterium group</taxon>
        <taxon>Agrobacterium</taxon>
    </lineage>
</organism>
<dbReference type="AlphaFoldDB" id="A0AA44EPV4"/>
<dbReference type="Proteomes" id="UP001155820">
    <property type="component" value="Unassembled WGS sequence"/>
</dbReference>
<evidence type="ECO:0000313" key="2">
    <source>
        <dbReference type="EMBL" id="NRF22844.1"/>
    </source>
</evidence>
<accession>A0AA44EPV4</accession>
<dbReference type="RefSeq" id="WP_172874190.1">
    <property type="nucleotide sequence ID" value="NZ_JABRWL010000006.1"/>
</dbReference>
<feature type="signal peptide" evidence="1">
    <location>
        <begin position="1"/>
        <end position="21"/>
    </location>
</feature>
<feature type="chain" id="PRO_5041471005" evidence="1">
    <location>
        <begin position="22"/>
        <end position="205"/>
    </location>
</feature>
<evidence type="ECO:0000313" key="3">
    <source>
        <dbReference type="Proteomes" id="UP001155820"/>
    </source>
</evidence>
<proteinExistence type="predicted"/>